<dbReference type="OrthoDB" id="261960at2759"/>
<dbReference type="SUPFAM" id="SSF57850">
    <property type="entry name" value="RING/U-box"/>
    <property type="match status" value="5"/>
</dbReference>
<dbReference type="GO" id="GO:0008270">
    <property type="term" value="F:zinc ion binding"/>
    <property type="evidence" value="ECO:0007669"/>
    <property type="project" value="UniProtKB-KW"/>
</dbReference>
<accession>A0A226F300</accession>
<dbReference type="Gene3D" id="3.30.40.10">
    <property type="entry name" value="Zinc/RING finger domain, C3HC4 (zinc finger)"/>
    <property type="match status" value="2"/>
</dbReference>
<proteinExistence type="predicted"/>
<evidence type="ECO:0000256" key="8">
    <source>
        <dbReference type="PROSITE-ProRule" id="PRU00175"/>
    </source>
</evidence>
<dbReference type="Proteomes" id="UP000198287">
    <property type="component" value="Unassembled WGS sequence"/>
</dbReference>
<name>A0A226F300_FOLCA</name>
<dbReference type="STRING" id="158441.A0A226F300"/>
<dbReference type="GO" id="GO:0043123">
    <property type="term" value="P:positive regulation of canonical NF-kappaB signal transduction"/>
    <property type="evidence" value="ECO:0007669"/>
    <property type="project" value="TreeGrafter"/>
</dbReference>
<evidence type="ECO:0000256" key="4">
    <source>
        <dbReference type="ARBA" id="ARBA00022737"/>
    </source>
</evidence>
<evidence type="ECO:0000256" key="7">
    <source>
        <dbReference type="ARBA" id="ARBA00022833"/>
    </source>
</evidence>
<evidence type="ECO:0000259" key="10">
    <source>
        <dbReference type="PROSITE" id="PS50089"/>
    </source>
</evidence>
<feature type="region of interest" description="Disordered" evidence="9">
    <location>
        <begin position="1"/>
        <end position="26"/>
    </location>
</feature>
<dbReference type="GO" id="GO:0043130">
    <property type="term" value="F:ubiquitin binding"/>
    <property type="evidence" value="ECO:0007669"/>
    <property type="project" value="TreeGrafter"/>
</dbReference>
<dbReference type="InterPro" id="IPR013083">
    <property type="entry name" value="Znf_RING/FYVE/PHD"/>
</dbReference>
<dbReference type="CDD" id="cd16633">
    <property type="entry name" value="mRING-HC-C3HC3D_RBR_HOIL1"/>
    <property type="match status" value="1"/>
</dbReference>
<evidence type="ECO:0008006" key="14">
    <source>
        <dbReference type="Google" id="ProtNLM"/>
    </source>
</evidence>
<dbReference type="PANTHER" id="PTHR22770:SF13">
    <property type="entry name" value="RING-TYPE DOMAIN-CONTAINING PROTEIN"/>
    <property type="match status" value="1"/>
</dbReference>
<dbReference type="PROSITE" id="PS50089">
    <property type="entry name" value="ZF_RING_2"/>
    <property type="match status" value="2"/>
</dbReference>
<sequence>MESSQKSGQQNQITTKSRTLAVGQSSPEVATTAVKSIPTAGSQAANKTAINKVNCQQVAKTVADKNRTTIRAPTLPHRFRVARQQGAGSSQPAPRVRVPPLISVISLPPPPPGHRTQVSKEKLSKSGTGSPANSNSGTNSSGAAGKKFAGPIANVTNLTNCKRINIDNKKNTAMEPSTSSRQQQQQPQHDMKTRSQNNKNNNNGQKIPVKLNAGDGIEGMGNRNSSSGSDKGGQNEPPLLVVVTKGLHDLGTDYELIDLTTPPGSPLPLVPQRIQNNSVSSASGSKDGQNKVILPPIPQLLEADASKVVTFGNEDIPLMWNMERCNCQFCGTDLMAQEGCMLNKCLHVFCKSCIKSSIELQGGLQAKCPLTDGGANQCSDFLLQKEIIAVLTAEVYQQYVEQSMKNAKQGNIFECTTPTCKGWCEFETGRKIFLCYLCAKPNCLECMASHEGMDCVAYKASGTSAVKTTNATSNTQQNGWEQLQKLIFLRNWKLENVMEQLQDAEIFITTMLFDCPICMSEVGVGRGIILQDCLHMFCRECLVEMVKHCDEPEVKCPYIDANLSCVNYLKPREIKALVPKDIYEQHLSRSVALAENAMVNSYHCKTPDCPGWCELEDGEENPRADVFECYVCKKKNCLKCNLIHGGISCDDYKNRLVQNENEKLSELALQKMVESGEAMKCHKCGCVVQKLVGCDWLVCSRCRCELCWATKGPRWGPRGRGDTTGGCKCDLRNGKPCVKTCQNCH</sequence>
<evidence type="ECO:0000256" key="2">
    <source>
        <dbReference type="ARBA" id="ARBA00022679"/>
    </source>
</evidence>
<keyword evidence="7" id="KW-0862">Zinc</keyword>
<dbReference type="InterPro" id="IPR051628">
    <property type="entry name" value="LUBAC_E3_Ligases"/>
</dbReference>
<evidence type="ECO:0000256" key="6">
    <source>
        <dbReference type="ARBA" id="ARBA00022786"/>
    </source>
</evidence>
<dbReference type="AlphaFoldDB" id="A0A226F300"/>
<comment type="pathway">
    <text evidence="1">Protein modification; protein ubiquitination.</text>
</comment>
<feature type="domain" description="RING-type" evidence="10">
    <location>
        <begin position="327"/>
        <end position="370"/>
    </location>
</feature>
<evidence type="ECO:0000313" key="13">
    <source>
        <dbReference type="Proteomes" id="UP000198287"/>
    </source>
</evidence>
<gene>
    <name evidence="12" type="ORF">Fcan01_02927</name>
</gene>
<dbReference type="SMART" id="SM00184">
    <property type="entry name" value="RING"/>
    <property type="match status" value="2"/>
</dbReference>
<dbReference type="InterPro" id="IPR047559">
    <property type="entry name" value="HOIL1_RBR_mRING-HC-C3HC3D"/>
</dbReference>
<dbReference type="GO" id="GO:0043161">
    <property type="term" value="P:proteasome-mediated ubiquitin-dependent protein catabolic process"/>
    <property type="evidence" value="ECO:0007669"/>
    <property type="project" value="TreeGrafter"/>
</dbReference>
<evidence type="ECO:0000256" key="1">
    <source>
        <dbReference type="ARBA" id="ARBA00004906"/>
    </source>
</evidence>
<keyword evidence="6" id="KW-0833">Ubl conjugation pathway</keyword>
<dbReference type="GO" id="GO:0004842">
    <property type="term" value="F:ubiquitin-protein transferase activity"/>
    <property type="evidence" value="ECO:0007669"/>
    <property type="project" value="TreeGrafter"/>
</dbReference>
<keyword evidence="2" id="KW-0808">Transferase</keyword>
<keyword evidence="4" id="KW-0677">Repeat</keyword>
<dbReference type="EMBL" id="LNIX01000001">
    <property type="protein sequence ID" value="OXA64175.1"/>
    <property type="molecule type" value="Genomic_DNA"/>
</dbReference>
<comment type="caution">
    <text evidence="12">The sequence shown here is derived from an EMBL/GenBank/DDBJ whole genome shotgun (WGS) entry which is preliminary data.</text>
</comment>
<feature type="domain" description="RING-type" evidence="10">
    <location>
        <begin position="515"/>
        <end position="557"/>
    </location>
</feature>
<dbReference type="GO" id="GO:0071797">
    <property type="term" value="C:LUBAC complex"/>
    <property type="evidence" value="ECO:0007669"/>
    <property type="project" value="TreeGrafter"/>
</dbReference>
<dbReference type="FunFam" id="3.30.40.10:FF:000137">
    <property type="entry name" value="RanBP-type and C3HC4-type zinc finger-containing protein 1"/>
    <property type="match status" value="1"/>
</dbReference>
<feature type="compositionally biased region" description="Low complexity" evidence="9">
    <location>
        <begin position="126"/>
        <end position="145"/>
    </location>
</feature>
<dbReference type="PROSITE" id="PS51873">
    <property type="entry name" value="TRIAD"/>
    <property type="match status" value="1"/>
</dbReference>
<feature type="region of interest" description="Disordered" evidence="9">
    <location>
        <begin position="64"/>
        <end position="145"/>
    </location>
</feature>
<dbReference type="PANTHER" id="PTHR22770">
    <property type="entry name" value="UBIQUITIN CONJUGATING ENZYME 7 INTERACTING PROTEIN-RELATED"/>
    <property type="match status" value="1"/>
</dbReference>
<reference evidence="12 13" key="1">
    <citation type="submission" date="2015-12" db="EMBL/GenBank/DDBJ databases">
        <title>The genome of Folsomia candida.</title>
        <authorList>
            <person name="Faddeeva A."/>
            <person name="Derks M.F."/>
            <person name="Anvar Y."/>
            <person name="Smit S."/>
            <person name="Van Straalen N."/>
            <person name="Roelofs D."/>
        </authorList>
    </citation>
    <scope>NUCLEOTIDE SEQUENCE [LARGE SCALE GENOMIC DNA]</scope>
    <source>
        <strain evidence="12 13">VU population</strain>
        <tissue evidence="12">Whole body</tissue>
    </source>
</reference>
<dbReference type="InterPro" id="IPR001841">
    <property type="entry name" value="Znf_RING"/>
</dbReference>
<evidence type="ECO:0000256" key="9">
    <source>
        <dbReference type="SAM" id="MobiDB-lite"/>
    </source>
</evidence>
<keyword evidence="13" id="KW-1185">Reference proteome</keyword>
<evidence type="ECO:0000259" key="11">
    <source>
        <dbReference type="PROSITE" id="PS51873"/>
    </source>
</evidence>
<organism evidence="12 13">
    <name type="scientific">Folsomia candida</name>
    <name type="common">Springtail</name>
    <dbReference type="NCBI Taxonomy" id="158441"/>
    <lineage>
        <taxon>Eukaryota</taxon>
        <taxon>Metazoa</taxon>
        <taxon>Ecdysozoa</taxon>
        <taxon>Arthropoda</taxon>
        <taxon>Hexapoda</taxon>
        <taxon>Collembola</taxon>
        <taxon>Entomobryomorpha</taxon>
        <taxon>Isotomoidea</taxon>
        <taxon>Isotomidae</taxon>
        <taxon>Proisotominae</taxon>
        <taxon>Folsomia</taxon>
    </lineage>
</organism>
<dbReference type="GO" id="GO:0097039">
    <property type="term" value="P:protein linear polyubiquitination"/>
    <property type="evidence" value="ECO:0007669"/>
    <property type="project" value="TreeGrafter"/>
</dbReference>
<evidence type="ECO:0000256" key="5">
    <source>
        <dbReference type="ARBA" id="ARBA00022771"/>
    </source>
</evidence>
<dbReference type="InterPro" id="IPR017907">
    <property type="entry name" value="Znf_RING_CS"/>
</dbReference>
<dbReference type="InterPro" id="IPR044066">
    <property type="entry name" value="TRIAD_supradom"/>
</dbReference>
<protein>
    <recommendedName>
        <fullName evidence="14">RanBP-type and C3HC4-type zinc finger-containing protein 1</fullName>
    </recommendedName>
</protein>
<dbReference type="PROSITE" id="PS00518">
    <property type="entry name" value="ZF_RING_1"/>
    <property type="match status" value="2"/>
</dbReference>
<keyword evidence="5 8" id="KW-0863">Zinc-finger</keyword>
<evidence type="ECO:0000256" key="3">
    <source>
        <dbReference type="ARBA" id="ARBA00022723"/>
    </source>
</evidence>
<feature type="region of interest" description="Disordered" evidence="9">
    <location>
        <begin position="171"/>
        <end position="237"/>
    </location>
</feature>
<keyword evidence="3" id="KW-0479">Metal-binding</keyword>
<evidence type="ECO:0000313" key="12">
    <source>
        <dbReference type="EMBL" id="OXA64175.1"/>
    </source>
</evidence>
<feature type="domain" description="RING-type" evidence="11">
    <location>
        <begin position="511"/>
        <end position="741"/>
    </location>
</feature>